<keyword evidence="1" id="KW-0812">Transmembrane</keyword>
<dbReference type="RefSeq" id="XP_448536.1">
    <property type="nucleotide sequence ID" value="XM_448536.1"/>
</dbReference>
<evidence type="ECO:0000313" key="3">
    <source>
        <dbReference type="EMBL" id="CAG61497.1"/>
    </source>
</evidence>
<organism evidence="3 4">
    <name type="scientific">Candida glabrata (strain ATCC 2001 / BCRC 20586 / JCM 3761 / NBRC 0622 / NRRL Y-65 / CBS 138)</name>
    <name type="common">Yeast</name>
    <name type="synonym">Nakaseomyces glabratus</name>
    <dbReference type="NCBI Taxonomy" id="284593"/>
    <lineage>
        <taxon>Eukaryota</taxon>
        <taxon>Fungi</taxon>
        <taxon>Dikarya</taxon>
        <taxon>Ascomycota</taxon>
        <taxon>Saccharomycotina</taxon>
        <taxon>Saccharomycetes</taxon>
        <taxon>Saccharomycetales</taxon>
        <taxon>Saccharomycetaceae</taxon>
        <taxon>Nakaseomyces</taxon>
    </lineage>
</organism>
<reference evidence="3 4" key="1">
    <citation type="journal article" date="2004" name="Nature">
        <title>Genome evolution in yeasts.</title>
        <authorList>
            <consortium name="Genolevures"/>
            <person name="Dujon B."/>
            <person name="Sherman D."/>
            <person name="Fischer G."/>
            <person name="Durrens P."/>
            <person name="Casaregola S."/>
            <person name="Lafontaine I."/>
            <person name="de Montigny J."/>
            <person name="Marck C."/>
            <person name="Neuveglise C."/>
            <person name="Talla E."/>
            <person name="Goffard N."/>
            <person name="Frangeul L."/>
            <person name="Aigle M."/>
            <person name="Anthouard V."/>
            <person name="Babour A."/>
            <person name="Barbe V."/>
            <person name="Barnay S."/>
            <person name="Blanchin S."/>
            <person name="Beckerich J.M."/>
            <person name="Beyne E."/>
            <person name="Bleykasten C."/>
            <person name="Boisrame A."/>
            <person name="Boyer J."/>
            <person name="Cattolico L."/>
            <person name="Confanioleri F."/>
            <person name="de Daruvar A."/>
            <person name="Despons L."/>
            <person name="Fabre E."/>
            <person name="Fairhead C."/>
            <person name="Ferry-Dumazet H."/>
            <person name="Groppi A."/>
            <person name="Hantraye F."/>
            <person name="Hennequin C."/>
            <person name="Jauniaux N."/>
            <person name="Joyet P."/>
            <person name="Kachouri R."/>
            <person name="Kerrest A."/>
            <person name="Koszul R."/>
            <person name="Lemaire M."/>
            <person name="Lesur I."/>
            <person name="Ma L."/>
            <person name="Muller H."/>
            <person name="Nicaud J.M."/>
            <person name="Nikolski M."/>
            <person name="Oztas S."/>
            <person name="Ozier-Kalogeropoulos O."/>
            <person name="Pellenz S."/>
            <person name="Potier S."/>
            <person name="Richard G.F."/>
            <person name="Straub M.L."/>
            <person name="Suleau A."/>
            <person name="Swennene D."/>
            <person name="Tekaia F."/>
            <person name="Wesolowski-Louvel M."/>
            <person name="Westhof E."/>
            <person name="Wirth B."/>
            <person name="Zeniou-Meyer M."/>
            <person name="Zivanovic I."/>
            <person name="Bolotin-Fukuhara M."/>
            <person name="Thierry A."/>
            <person name="Bouchier C."/>
            <person name="Caudron B."/>
            <person name="Scarpelli C."/>
            <person name="Gaillardin C."/>
            <person name="Weissenbach J."/>
            <person name="Wincker P."/>
            <person name="Souciet J.L."/>
        </authorList>
    </citation>
    <scope>NUCLEOTIDE SEQUENCE [LARGE SCALE GENOMIC DNA]</scope>
    <source>
        <strain evidence="4">ATCC 2001 / BCRC 20586 / JCM 3761 / NBRC 0622 / NRRL Y-65 / CBS 138</strain>
    </source>
</reference>
<dbReference type="AlphaFoldDB" id="Q6FMK8"/>
<keyword evidence="1" id="KW-0472">Membrane</keyword>
<dbReference type="KEGG" id="cgr:2890396"/>
<dbReference type="Proteomes" id="UP000002428">
    <property type="component" value="Chromosome K"/>
</dbReference>
<dbReference type="CGD" id="CAL0134049">
    <property type="gene designation" value="CAGL0K07183g"/>
</dbReference>
<proteinExistence type="predicted"/>
<accession>Q6FMK8</accession>
<sequence>MGFSWLGFPKPARFHFYQFRFATNCPFIAFFMKQSRDGGAYIEDKKRLYMGNGSKFTLKKEVRFSLWNGPWLTRYGRVQGLYGTVPFSCHLSLSIGMILLSLGVLYL</sequence>
<keyword evidence="1" id="KW-1133">Transmembrane helix</keyword>
<keyword evidence="4" id="KW-1185">Reference proteome</keyword>
<evidence type="ECO:0000313" key="2">
    <source>
        <dbReference type="CGD" id="CAL0134049"/>
    </source>
</evidence>
<dbReference type="HOGENOM" id="CLU_2209701_0_0_1"/>
<feature type="transmembrane region" description="Helical" evidence="1">
    <location>
        <begin position="81"/>
        <end position="106"/>
    </location>
</feature>
<name>Q6FMK8_CANGA</name>
<protein>
    <submittedName>
        <fullName evidence="3">Uncharacterized protein</fullName>
    </submittedName>
</protein>
<evidence type="ECO:0000256" key="1">
    <source>
        <dbReference type="SAM" id="Phobius"/>
    </source>
</evidence>
<gene>
    <name evidence="2 3" type="ordered locus">CAGL0K07183g</name>
</gene>
<dbReference type="InParanoid" id="Q6FMK8"/>
<dbReference type="EMBL" id="CR380957">
    <property type="protein sequence ID" value="CAG61497.1"/>
    <property type="molecule type" value="Genomic_DNA"/>
</dbReference>
<evidence type="ECO:0000313" key="4">
    <source>
        <dbReference type="Proteomes" id="UP000002428"/>
    </source>
</evidence>
<dbReference type="VEuPathDB" id="FungiDB:CAGL0K07183g"/>